<dbReference type="STRING" id="46731.A0A3M6UX47"/>
<dbReference type="EMBL" id="RCHS01000537">
    <property type="protein sequence ID" value="RMX58104.1"/>
    <property type="molecule type" value="Genomic_DNA"/>
</dbReference>
<organism evidence="6 7">
    <name type="scientific">Pocillopora damicornis</name>
    <name type="common">Cauliflower coral</name>
    <name type="synonym">Millepora damicornis</name>
    <dbReference type="NCBI Taxonomy" id="46731"/>
    <lineage>
        <taxon>Eukaryota</taxon>
        <taxon>Metazoa</taxon>
        <taxon>Cnidaria</taxon>
        <taxon>Anthozoa</taxon>
        <taxon>Hexacorallia</taxon>
        <taxon>Scleractinia</taxon>
        <taxon>Astrocoeniina</taxon>
        <taxon>Pocilloporidae</taxon>
        <taxon>Pocillopora</taxon>
    </lineage>
</organism>
<accession>A0A3M6UX47</accession>
<evidence type="ECO:0000259" key="4">
    <source>
        <dbReference type="Pfam" id="PF24883"/>
    </source>
</evidence>
<dbReference type="Pfam" id="PF12796">
    <property type="entry name" value="Ank_2"/>
    <property type="match status" value="5"/>
</dbReference>
<feature type="repeat" description="ANK" evidence="3">
    <location>
        <begin position="1349"/>
        <end position="1381"/>
    </location>
</feature>
<evidence type="ECO:0000313" key="7">
    <source>
        <dbReference type="Proteomes" id="UP000275408"/>
    </source>
</evidence>
<dbReference type="SMART" id="SM00248">
    <property type="entry name" value="ANK"/>
    <property type="match status" value="16"/>
</dbReference>
<feature type="repeat" description="ANK" evidence="3">
    <location>
        <begin position="1167"/>
        <end position="1199"/>
    </location>
</feature>
<reference evidence="6 7" key="1">
    <citation type="journal article" date="2018" name="Sci. Rep.">
        <title>Comparative analysis of the Pocillopora damicornis genome highlights role of immune system in coral evolution.</title>
        <authorList>
            <person name="Cunning R."/>
            <person name="Bay R.A."/>
            <person name="Gillette P."/>
            <person name="Baker A.C."/>
            <person name="Traylor-Knowles N."/>
        </authorList>
    </citation>
    <scope>NUCLEOTIDE SEQUENCE [LARGE SCALE GENOMIC DNA]</scope>
    <source>
        <strain evidence="6">RSMAS</strain>
        <tissue evidence="6">Whole animal</tissue>
    </source>
</reference>
<evidence type="ECO:0000256" key="2">
    <source>
        <dbReference type="ARBA" id="ARBA00023043"/>
    </source>
</evidence>
<dbReference type="Pfam" id="PF25521">
    <property type="entry name" value="WHD_TANC1"/>
    <property type="match status" value="1"/>
</dbReference>
<protein>
    <submittedName>
        <fullName evidence="6">Uncharacterized protein</fullName>
    </submittedName>
</protein>
<feature type="repeat" description="ANK" evidence="3">
    <location>
        <begin position="934"/>
        <end position="966"/>
    </location>
</feature>
<keyword evidence="1" id="KW-0677">Repeat</keyword>
<dbReference type="OrthoDB" id="5958958at2759"/>
<feature type="domain" description="TANC1/2-like winged helix" evidence="5">
    <location>
        <begin position="696"/>
        <end position="815"/>
    </location>
</feature>
<feature type="repeat" description="ANK" evidence="3">
    <location>
        <begin position="1097"/>
        <end position="1129"/>
    </location>
</feature>
<feature type="repeat" description="ANK" evidence="3">
    <location>
        <begin position="842"/>
        <end position="874"/>
    </location>
</feature>
<dbReference type="Proteomes" id="UP000275408">
    <property type="component" value="Unassembled WGS sequence"/>
</dbReference>
<dbReference type="Gene3D" id="3.40.50.300">
    <property type="entry name" value="P-loop containing nucleotide triphosphate hydrolases"/>
    <property type="match status" value="1"/>
</dbReference>
<dbReference type="InterPro" id="IPR058056">
    <property type="entry name" value="WH_TANC1/2"/>
</dbReference>
<dbReference type="Pfam" id="PF24883">
    <property type="entry name" value="NPHP3_N"/>
    <property type="match status" value="1"/>
</dbReference>
<dbReference type="InterPro" id="IPR027897">
    <property type="entry name" value="DUF4559"/>
</dbReference>
<dbReference type="SUPFAM" id="SSF52540">
    <property type="entry name" value="P-loop containing nucleoside triphosphate hydrolases"/>
    <property type="match status" value="1"/>
</dbReference>
<gene>
    <name evidence="6" type="ORF">pdam_00000098</name>
</gene>
<dbReference type="PROSITE" id="PS50297">
    <property type="entry name" value="ANK_REP_REGION"/>
    <property type="match status" value="6"/>
</dbReference>
<keyword evidence="7" id="KW-1185">Reference proteome</keyword>
<feature type="repeat" description="ANK" evidence="3">
    <location>
        <begin position="875"/>
        <end position="907"/>
    </location>
</feature>
<dbReference type="Gene3D" id="1.25.40.20">
    <property type="entry name" value="Ankyrin repeat-containing domain"/>
    <property type="match status" value="5"/>
</dbReference>
<dbReference type="PANTHER" id="PTHR24198">
    <property type="entry name" value="ANKYRIN REPEAT AND PROTEIN KINASE DOMAIN-CONTAINING PROTEIN"/>
    <property type="match status" value="1"/>
</dbReference>
<proteinExistence type="predicted"/>
<evidence type="ECO:0000259" key="5">
    <source>
        <dbReference type="Pfam" id="PF25521"/>
    </source>
</evidence>
<dbReference type="PANTHER" id="PTHR24198:SF165">
    <property type="entry name" value="ANKYRIN REPEAT-CONTAINING PROTEIN-RELATED"/>
    <property type="match status" value="1"/>
</dbReference>
<keyword evidence="2 3" id="KW-0040">ANK repeat</keyword>
<dbReference type="PROSITE" id="PS50088">
    <property type="entry name" value="ANK_REPEAT"/>
    <property type="match status" value="9"/>
</dbReference>
<dbReference type="InterPro" id="IPR036770">
    <property type="entry name" value="Ankyrin_rpt-contain_sf"/>
</dbReference>
<comment type="caution">
    <text evidence="6">The sequence shown here is derived from an EMBL/GenBank/DDBJ whole genome shotgun (WGS) entry which is preliminary data.</text>
</comment>
<evidence type="ECO:0000313" key="6">
    <source>
        <dbReference type="EMBL" id="RMX58104.1"/>
    </source>
</evidence>
<dbReference type="Pfam" id="PF00023">
    <property type="entry name" value="Ank"/>
    <property type="match status" value="1"/>
</dbReference>
<feature type="repeat" description="ANK" evidence="3">
    <location>
        <begin position="1200"/>
        <end position="1232"/>
    </location>
</feature>
<feature type="repeat" description="ANK" evidence="3">
    <location>
        <begin position="1568"/>
        <end position="1600"/>
    </location>
</feature>
<dbReference type="InterPro" id="IPR002110">
    <property type="entry name" value="Ankyrin_rpt"/>
</dbReference>
<sequence>MTSCSTAANWQSKILKKEYQNWLAVSHALSLMCDGLRPFIEREIKAFHQVLMANLTSTPPCTCRNPLKHSCAWATQLLIILNSHNVKVAQKPFQTLGHIFAKPKDPVTKEQRTEFILFLAMTVTTNTSDRPNASLVHDPNLGYWEVAKLFMSDLGNSAVDVIDASSTDCTGLTSLLFWCSHFPVQHHLVEEVRKTRNTRWGHAPRQELTDGEKADALTAIRNLLQDPNLISDNGAKAALAEIDAMEKDFDARSIERKVLADFQETVCGQLDDIEGEIKAFRKDCKGVSNKVEKKLLSLQTRQTKVFKLLKSIDDRMEDAANRNLSYVTQVSNLVRWIFTRGKQFVFDNVRSMNIKSLTLWLLLMVLLSCFRCLSKNSYNDGCPMEDGFVPFDSKEFNFTSYLSNARERFTGRLWLYNELETNLMKQDTDRGVLVIGEPGAGKSALTAQLICSRSSNPFIHKRIIGYHLCKHADKATQDPGRFVRNLVDLMARRVPEYGMLVSNSSFILSVLERSCLRDPFECFEQAVMAPLLQLKGEPQIYFIVIDALDECSSESGGTSVVQFIIETSSKLPKWIRLVMTSRNDSNVLKHFSHFPKVYLSSTDARNLQDIEVFITAKLFEDAPILERLKVMLGFSSGEEISFLTSRLLSQSQGNFLYVKEMFHFWKDDRNNEVDFGHIPKTIGGIYERYLKRIYGSREKFKPALAILEIMVAAFEPMPVDNLYRVLRTRENIDYEYEFVYALKDLSHFIRYGEDNTITIFHLSFTEWLTSNGNLGNPFYVSLKRGHRRLAEYYLSVVKKTQNSAMDIYRLAQHVTFGEGDDNFLEEFGNIKASYINTSIDVENRTLLHLAAANSNKKILELLVPAFDSVDCEDNYGFTPGFVAAKSGLKENVEFLVSKGAKIEHRTKPPPSFYSLLNSSVVSIDPIERAKTTLWNSTMMHAAASGGHVAVIRALLKRNASFREVNGVNLTAIQLAAQNGHLDVVKLLYYSGANVDHLCLQHAAHAGHTEVVKFLMKIGILDTCMRCDGIFYWLGNKVRYQAGPSYNFKDADAYILADDNYRIKCQSALHLAVTEKHTEVVKLLLSGEDKTIHCKDFTGRTPLHEAIRQNHVEISELLIRSGARVSQKCMRFQNLSSVCNSSEKKCIQQRTFLSKRELEEYQKDLCHCGTTPFLLAARYGHIEVASLLLRYGAKCDDKDCQGATVLHIAACHGHYDLIRWLISQRTSLHLNMKSKNLSTPLHSSAICKINRNIKPLLDMGANIYETDENGMTPLHYTVMNAYETDSIVLFRREIVDGSLFTTVLGSKGDVTVTHDSDVIYRTLPLNFQCSKLIDIIESSNNSYINAMDINGRTALHLAAKNGEECCVIKLLEGRARADLKDLQGKTPLDFASEFSTKAHECRCCNNMVDLDMILAVNQRYHNSIVDILLSREVDFTQTCDKEKTHLLHRALEMQNPVIVYLILSKGLSLSCKDALGRTPLVTYLQNGGKWLDVILERFNVPIHIECGKPFNMSEFHLLAFRKPTVPSDNLLEYHTCDNFYCFTENGPVMKAIKVHPLGFRVIDECRDAEGYTALHRAAQGGNLLVLKTFLSLGADPTVLTSQGHSALELSIMCAGITPFSFQQNRKIAEKSADLLFQALKRLAHFDVGCNRTHAKLTIYHLSAYRGLTGFVRMLLSDTGLKGIDPNCSNLHGITPLYLAKLNIGTVNTSEGERDYWQEITDLIESNGGVLSYPNREVELHAIYQHLYGSHLEPFTLGVFEADGKQFYKNELSTCTEHDLRYYSAGTKINPYAEEIDVTLRQIMKSLRNGILLPEQRTITQALKILLERQQALQDLSVLFHDLASGFEEINLNEDSIGVKAITDKTSSLAVQYPSFVPTNTMQSLFILKDKTRRSEERLRKLHFEHKSVKAINRHELMYLNKFWYEYKNLLGYSKEFFNLLEKYERSEVCEDELFQATLLKLAFQTYVSKSRVNNPISLTRDRLENAEFFSSRIPKEWIVTQKGGWNRAVKFLYQRATKRDLAFDYLKDLSLGSDTDTRIPLSADSLFWLHF</sequence>
<evidence type="ECO:0000256" key="1">
    <source>
        <dbReference type="ARBA" id="ARBA00022737"/>
    </source>
</evidence>
<dbReference type="InterPro" id="IPR056884">
    <property type="entry name" value="NPHP3-like_N"/>
</dbReference>
<evidence type="ECO:0000256" key="3">
    <source>
        <dbReference type="PROSITE-ProRule" id="PRU00023"/>
    </source>
</evidence>
<dbReference type="SUPFAM" id="SSF48403">
    <property type="entry name" value="Ankyrin repeat"/>
    <property type="match status" value="3"/>
</dbReference>
<name>A0A3M6UX47_POCDA</name>
<dbReference type="InterPro" id="IPR027417">
    <property type="entry name" value="P-loop_NTPase"/>
</dbReference>
<feature type="repeat" description="ANK" evidence="3">
    <location>
        <begin position="967"/>
        <end position="995"/>
    </location>
</feature>
<feature type="domain" description="Nephrocystin 3-like N-terminal" evidence="4">
    <location>
        <begin position="414"/>
        <end position="582"/>
    </location>
</feature>
<dbReference type="Pfam" id="PF15112">
    <property type="entry name" value="DUF4559"/>
    <property type="match status" value="1"/>
</dbReference>